<dbReference type="InterPro" id="IPR045206">
    <property type="entry name" value="Maestro_heat-like_prot"/>
</dbReference>
<dbReference type="Pfam" id="PF23221">
    <property type="entry name" value="HEAT_MROH2B_1st"/>
    <property type="match status" value="1"/>
</dbReference>
<dbReference type="Proteomes" id="UP000291022">
    <property type="component" value="Unassembled WGS sequence"/>
</dbReference>
<dbReference type="GO" id="GO:0005765">
    <property type="term" value="C:lysosomal membrane"/>
    <property type="evidence" value="ECO:0007669"/>
    <property type="project" value="Ensembl"/>
</dbReference>
<feature type="region of interest" description="Disordered" evidence="2">
    <location>
        <begin position="1591"/>
        <end position="1709"/>
    </location>
</feature>
<evidence type="ECO:0000259" key="5">
    <source>
        <dbReference type="Pfam" id="PF23221"/>
    </source>
</evidence>
<dbReference type="Pfam" id="PF23210">
    <property type="entry name" value="HEAT_Maestro_2"/>
    <property type="match status" value="1"/>
</dbReference>
<evidence type="ECO:0000313" key="7">
    <source>
        <dbReference type="Ensembl" id="ENSUAMP00000036644.1"/>
    </source>
</evidence>
<sequence length="1753" mass="191648">MTESYVKKLSTILLDAVTDKDPVVREQVCSALCALGEAQPEEALGACEEYLRQHEKLAHPYRTMILRAMETVVSGHISELDKDMARAIILLASSEMTRAKELVCDWQQAASSVLVAVGKRFIGKVMEELLSKFQPGALPHYFVVQTLANLAASNVFGMVPFLTSVLSTMLPMLGMAKHDTMRAAFCCALQYFSESTLEYLANLDQAPDPTVRKDTFATDIFSAYDLLFNHWLQSREAKLRLAVVEALGPMSHLLPSEKLEEQLPKLLPGVLALYKKHAETFHVSKSLGQILEAAVSVGSRTLEPQLDSLLAALHAQICVPVESSSPLVVSNQKEVLRCFTVLACCAPDRLLAFLLPKLDASNERTRVGTLQVVRHVINSAASQMEVKKPFILSSMRLPLLDTNTKVKRAVVQVISAMAHHGYLEQPGGEAMVEYIVQQCALPPETEPQKLGPDSEDLPADSVRAISISTLYLVSTTVDRMSDVLWPYLLEFLTPVRFTGALTPLCKSLVHLVQKRQEVGADAFLIQYDGNVTLPSPYAITTRLLTVSSNPYLGDGRGAASLRLLNVLHRSIHPALGPRWATTVPLLLEHLDERTEESLSQKEWEEKLLAFLRDTLAVVSDNTWICQLSLEMCKQLPCYNGMPQEKNFLYKCIGTALGAASSKEVVRKQLQELLETARHQEEAEREGLACCFGICAISHLDDVLAQLEDFMRSDVFRKSTGIFNIFKDRSENEVEKLKCTLILCYGHVAAQAPRELVLAKVESDILRNIFQYFSTKDPALKLCLVQSVCMASQAICSSAQAGSFHFSRKAELVAQMMEFIKAEPQDSLRTPIRKKAMLACTYLVSLEPALDKQVQADTVHSCLHSVMSVLPEPEGQDDHQESLYLDTMHALEDLLTSLLRRNMTPQGLQIMVEHLSPWIKSPRGHERVRALGLSACLLQYFLEHLHVSALVPFHNLGLLIGLFSPRCADLWPATRQEAVSCVHALLYLQLGYEGFSRDYRDDAVERLLTLKEGLVHPDPAILFHTCHSIAQIIAKRLPPEQLISLLLTMFEGLGDPDKNCSRAATVMINCLLKERGNVLLEKVPEIVSMLRTKLQETREEYVLQAAQHSVYLLASQHCAAVVSSLLGSPLPFDSHTCTLWRALAVEPGLTAQVLGLLLEKVSRDVPFKETRAFLLSSSPGRVATVLPLAATCALYEVMSALASGPAVLQLYPQLFAALLLRVSCTVGVLLPRTLQAKEKRGAGSALAPRSLEPCSSAVDALQAMLLRGGNEDVVQRVELEGGWQLLRTSAGHEEGVARLASAMAKFAGPRLPLVMKELVCTQSSVYEIQRVTSTGFLAELLTSNVVNDLMLLESLLDNLAARQKDPCASVRRLVLRGLANMASGSPDKVRAHGPQLLTAVIGGLDDRDDPHSLVALEAMVGLARLLDLVEPQDLRPVLLHVAIRIRPFFDSEKMELRSASIRLFGHLNKACHGGCEDMFLEQVVGGLVPLLLHLRDPQAPVTSACRFALCMSGPNLECAELQAALQKHLQEGRGLHFGEFLNSTCKLLMLHFPELLGRLVSTSLFYFKSSWEDVRAAAPMLTGEQRPSVPFYLRWTPPPPDPDPASAHRVPSAARGGRAPATGGPGAAHSSAPAPAQGPSSPGAHEGCRDSGPPGEVRLRLPRQHPPYTQYQLGSEPPRRGPEEPLPEAEGGSCWGPTPVLEEAAGGQGGGWGASCCNPPISNKAIGSSAGGMGVQGPSLSLWGRAAGSPCPPV</sequence>
<reference evidence="8" key="1">
    <citation type="submission" date="2016-06" db="EMBL/GenBank/DDBJ databases">
        <title>De novo assembly and RNA-Seq shows season-dependent expression and editing in black bear kidneys.</title>
        <authorList>
            <person name="Korstanje R."/>
            <person name="Srivastava A."/>
            <person name="Sarsani V.K."/>
            <person name="Sheehan S.M."/>
            <person name="Seger R.L."/>
            <person name="Barter M.E."/>
            <person name="Lindqvist C."/>
            <person name="Brody L.C."/>
            <person name="Mullikin J.C."/>
        </authorList>
    </citation>
    <scope>NUCLEOTIDE SEQUENCE [LARGE SCALE GENOMIC DNA]</scope>
</reference>
<gene>
    <name evidence="7" type="primary">MROH1</name>
</gene>
<dbReference type="InterPro" id="IPR055408">
    <property type="entry name" value="HEAT_MROH2B-like"/>
</dbReference>
<dbReference type="Ensembl" id="ENSUAMT00000040790.1">
    <property type="protein sequence ID" value="ENSUAMP00000036644.1"/>
    <property type="gene ID" value="ENSUAMG00000027763.1"/>
</dbReference>
<feature type="domain" description="Maestro-like HEAT-repeats" evidence="3">
    <location>
        <begin position="924"/>
        <end position="1153"/>
    </location>
</feature>
<evidence type="ECO:0000256" key="1">
    <source>
        <dbReference type="ARBA" id="ARBA00022737"/>
    </source>
</evidence>
<dbReference type="GO" id="GO:0170064">
    <property type="term" value="P:lysosome fission"/>
    <property type="evidence" value="ECO:0007669"/>
    <property type="project" value="Ensembl"/>
</dbReference>
<evidence type="ECO:0000259" key="6">
    <source>
        <dbReference type="Pfam" id="PF23227"/>
    </source>
</evidence>
<dbReference type="GeneTree" id="ENSGT00940000156930"/>
<protein>
    <submittedName>
        <fullName evidence="7">Maestro heat like repeat family member 1</fullName>
    </submittedName>
</protein>
<keyword evidence="1" id="KW-0677">Repeat</keyword>
<feature type="compositionally biased region" description="Low complexity" evidence="2">
    <location>
        <begin position="1610"/>
        <end position="1643"/>
    </location>
</feature>
<dbReference type="InterPro" id="IPR056282">
    <property type="entry name" value="MROH2B-like_N_HEAT"/>
</dbReference>
<dbReference type="Gene3D" id="1.25.10.10">
    <property type="entry name" value="Leucine-rich Repeat Variant"/>
    <property type="match status" value="4"/>
</dbReference>
<dbReference type="PANTHER" id="PTHR23120:SF44">
    <property type="entry name" value="MAESTRO HEAT-LIKE REPEAT-CONTAINING PROTEIN FAMILY MEMBER 1"/>
    <property type="match status" value="1"/>
</dbReference>
<name>A0A452SUV4_URSAM</name>
<reference evidence="7" key="3">
    <citation type="submission" date="2025-09" db="UniProtKB">
        <authorList>
            <consortium name="Ensembl"/>
        </authorList>
    </citation>
    <scope>IDENTIFICATION</scope>
</reference>
<dbReference type="GO" id="GO:0140912">
    <property type="term" value="F:membrane destabilizing activity"/>
    <property type="evidence" value="ECO:0007669"/>
    <property type="project" value="Ensembl"/>
</dbReference>
<proteinExistence type="predicted"/>
<dbReference type="PANTHER" id="PTHR23120">
    <property type="entry name" value="MAESTRO-RELATED HEAT DOMAIN-CONTAINING"/>
    <property type="match status" value="1"/>
</dbReference>
<feature type="domain" description="Maestro/Maestro-like HEAT-repeats" evidence="6">
    <location>
        <begin position="1354"/>
        <end position="1582"/>
    </location>
</feature>
<reference evidence="7" key="2">
    <citation type="submission" date="2025-08" db="UniProtKB">
        <authorList>
            <consortium name="Ensembl"/>
        </authorList>
    </citation>
    <scope>IDENTIFICATION</scope>
</reference>
<feature type="region of interest" description="Disordered" evidence="2">
    <location>
        <begin position="1722"/>
        <end position="1753"/>
    </location>
</feature>
<evidence type="ECO:0000256" key="2">
    <source>
        <dbReference type="SAM" id="MobiDB-lite"/>
    </source>
</evidence>
<evidence type="ECO:0000313" key="8">
    <source>
        <dbReference type="Proteomes" id="UP000291022"/>
    </source>
</evidence>
<feature type="domain" description="MROH2B-like N-terminal HEAT-repeats" evidence="5">
    <location>
        <begin position="32"/>
        <end position="251"/>
    </location>
</feature>
<dbReference type="SUPFAM" id="SSF48371">
    <property type="entry name" value="ARM repeat"/>
    <property type="match status" value="2"/>
</dbReference>
<dbReference type="Pfam" id="PF23227">
    <property type="entry name" value="HEAT_MROH2B_C"/>
    <property type="match status" value="1"/>
</dbReference>
<accession>A0A452SUV4</accession>
<organism evidence="7 8">
    <name type="scientific">Ursus americanus</name>
    <name type="common">American black bear</name>
    <name type="synonym">Euarctos americanus</name>
    <dbReference type="NCBI Taxonomy" id="9643"/>
    <lineage>
        <taxon>Eukaryota</taxon>
        <taxon>Metazoa</taxon>
        <taxon>Chordata</taxon>
        <taxon>Craniata</taxon>
        <taxon>Vertebrata</taxon>
        <taxon>Euteleostomi</taxon>
        <taxon>Mammalia</taxon>
        <taxon>Eutheria</taxon>
        <taxon>Laurasiatheria</taxon>
        <taxon>Carnivora</taxon>
        <taxon>Caniformia</taxon>
        <taxon>Ursidae</taxon>
        <taxon>Ursus</taxon>
    </lineage>
</organism>
<feature type="domain" description="MROH2B-like HEAT-repeats" evidence="4">
    <location>
        <begin position="254"/>
        <end position="900"/>
    </location>
</feature>
<keyword evidence="8" id="KW-1185">Reference proteome</keyword>
<dbReference type="InterPro" id="IPR016024">
    <property type="entry name" value="ARM-type_fold"/>
</dbReference>
<dbReference type="InterPro" id="IPR048465">
    <property type="entry name" value="Maestro-like_HEAT"/>
</dbReference>
<dbReference type="InterPro" id="IPR055406">
    <property type="entry name" value="HEAT_Maestro"/>
</dbReference>
<dbReference type="InterPro" id="IPR011989">
    <property type="entry name" value="ARM-like"/>
</dbReference>
<evidence type="ECO:0000259" key="3">
    <source>
        <dbReference type="Pfam" id="PF21047"/>
    </source>
</evidence>
<dbReference type="Pfam" id="PF21047">
    <property type="entry name" value="HEAT_Maestro"/>
    <property type="match status" value="1"/>
</dbReference>
<evidence type="ECO:0000259" key="4">
    <source>
        <dbReference type="Pfam" id="PF23210"/>
    </source>
</evidence>
<dbReference type="STRING" id="9643.ENSUAMP00000036644"/>